<dbReference type="AlphaFoldDB" id="A0A6D2IK65"/>
<reference evidence="1" key="1">
    <citation type="submission" date="2020-01" db="EMBL/GenBank/DDBJ databases">
        <authorList>
            <person name="Mishra B."/>
        </authorList>
    </citation>
    <scope>NUCLEOTIDE SEQUENCE [LARGE SCALE GENOMIC DNA]</scope>
</reference>
<protein>
    <submittedName>
        <fullName evidence="1">Uncharacterized protein</fullName>
    </submittedName>
</protein>
<evidence type="ECO:0000313" key="2">
    <source>
        <dbReference type="Proteomes" id="UP000467841"/>
    </source>
</evidence>
<accession>A0A6D2IK65</accession>
<organism evidence="1 2">
    <name type="scientific">Microthlaspi erraticum</name>
    <dbReference type="NCBI Taxonomy" id="1685480"/>
    <lineage>
        <taxon>Eukaryota</taxon>
        <taxon>Viridiplantae</taxon>
        <taxon>Streptophyta</taxon>
        <taxon>Embryophyta</taxon>
        <taxon>Tracheophyta</taxon>
        <taxon>Spermatophyta</taxon>
        <taxon>Magnoliopsida</taxon>
        <taxon>eudicotyledons</taxon>
        <taxon>Gunneridae</taxon>
        <taxon>Pentapetalae</taxon>
        <taxon>rosids</taxon>
        <taxon>malvids</taxon>
        <taxon>Brassicales</taxon>
        <taxon>Brassicaceae</taxon>
        <taxon>Coluteocarpeae</taxon>
        <taxon>Microthlaspi</taxon>
    </lineage>
</organism>
<keyword evidence="2" id="KW-1185">Reference proteome</keyword>
<comment type="caution">
    <text evidence="1">The sequence shown here is derived from an EMBL/GenBank/DDBJ whole genome shotgun (WGS) entry which is preliminary data.</text>
</comment>
<evidence type="ECO:0000313" key="1">
    <source>
        <dbReference type="EMBL" id="CAA7028014.1"/>
    </source>
</evidence>
<dbReference type="EMBL" id="CACVBM020001063">
    <property type="protein sequence ID" value="CAA7028014.1"/>
    <property type="molecule type" value="Genomic_DNA"/>
</dbReference>
<proteinExistence type="predicted"/>
<gene>
    <name evidence="1" type="ORF">MERR_LOCUS15249</name>
</gene>
<dbReference type="Proteomes" id="UP000467841">
    <property type="component" value="Unassembled WGS sequence"/>
</dbReference>
<sequence>MRYKPTNDHLQTDPQRVNQGYVLLHAAQSFSGHGLTSWSPQGVAPSPSSPSFLAAAAAFFFLRPTSTPTVAELYSGKKSVTRKKGGGGLLVTRKDAGSLGNYRQLRGRSVIIVSCGVSGY</sequence>
<name>A0A6D2IK65_9BRAS</name>